<dbReference type="GO" id="GO:0015677">
    <property type="term" value="P:copper ion import"/>
    <property type="evidence" value="ECO:0007669"/>
    <property type="project" value="TreeGrafter"/>
</dbReference>
<dbReference type="STRING" id="1036611.A0A1L9PNU6"/>
<dbReference type="InterPro" id="IPR039261">
    <property type="entry name" value="FNR_nucleotide-bd"/>
</dbReference>
<feature type="transmembrane region" description="Helical" evidence="2">
    <location>
        <begin position="49"/>
        <end position="66"/>
    </location>
</feature>
<reference evidence="5" key="1">
    <citation type="journal article" date="2017" name="Genome Biol.">
        <title>Comparative genomics reveals high biological diversity and specific adaptations in the industrially and medically important fungal genus Aspergillus.</title>
        <authorList>
            <person name="de Vries R.P."/>
            <person name="Riley R."/>
            <person name="Wiebenga A."/>
            <person name="Aguilar-Osorio G."/>
            <person name="Amillis S."/>
            <person name="Uchima C.A."/>
            <person name="Anderluh G."/>
            <person name="Asadollahi M."/>
            <person name="Askin M."/>
            <person name="Barry K."/>
            <person name="Battaglia E."/>
            <person name="Bayram O."/>
            <person name="Benocci T."/>
            <person name="Braus-Stromeyer S.A."/>
            <person name="Caldana C."/>
            <person name="Canovas D."/>
            <person name="Cerqueira G.C."/>
            <person name="Chen F."/>
            <person name="Chen W."/>
            <person name="Choi C."/>
            <person name="Clum A."/>
            <person name="Dos Santos R.A."/>
            <person name="Damasio A.R."/>
            <person name="Diallinas G."/>
            <person name="Emri T."/>
            <person name="Fekete E."/>
            <person name="Flipphi M."/>
            <person name="Freyberg S."/>
            <person name="Gallo A."/>
            <person name="Gournas C."/>
            <person name="Habgood R."/>
            <person name="Hainaut M."/>
            <person name="Harispe M.L."/>
            <person name="Henrissat B."/>
            <person name="Hilden K.S."/>
            <person name="Hope R."/>
            <person name="Hossain A."/>
            <person name="Karabika E."/>
            <person name="Karaffa L."/>
            <person name="Karanyi Z."/>
            <person name="Krasevec N."/>
            <person name="Kuo A."/>
            <person name="Kusch H."/>
            <person name="LaButti K."/>
            <person name="Lagendijk E.L."/>
            <person name="Lapidus A."/>
            <person name="Levasseur A."/>
            <person name="Lindquist E."/>
            <person name="Lipzen A."/>
            <person name="Logrieco A.F."/>
            <person name="MacCabe A."/>
            <person name="Maekelae M.R."/>
            <person name="Malavazi I."/>
            <person name="Melin P."/>
            <person name="Meyer V."/>
            <person name="Mielnichuk N."/>
            <person name="Miskei M."/>
            <person name="Molnar A.P."/>
            <person name="Mule G."/>
            <person name="Ngan C.Y."/>
            <person name="Orejas M."/>
            <person name="Orosz E."/>
            <person name="Ouedraogo J.P."/>
            <person name="Overkamp K.M."/>
            <person name="Park H.-S."/>
            <person name="Perrone G."/>
            <person name="Piumi F."/>
            <person name="Punt P.J."/>
            <person name="Ram A.F."/>
            <person name="Ramon A."/>
            <person name="Rauscher S."/>
            <person name="Record E."/>
            <person name="Riano-Pachon D.M."/>
            <person name="Robert V."/>
            <person name="Roehrig J."/>
            <person name="Ruller R."/>
            <person name="Salamov A."/>
            <person name="Salih N.S."/>
            <person name="Samson R.A."/>
            <person name="Sandor E."/>
            <person name="Sanguinetti M."/>
            <person name="Schuetze T."/>
            <person name="Sepcic K."/>
            <person name="Shelest E."/>
            <person name="Sherlock G."/>
            <person name="Sophianopoulou V."/>
            <person name="Squina F.M."/>
            <person name="Sun H."/>
            <person name="Susca A."/>
            <person name="Todd R.B."/>
            <person name="Tsang A."/>
            <person name="Unkles S.E."/>
            <person name="van de Wiele N."/>
            <person name="van Rossen-Uffink D."/>
            <person name="Oliveira J.V."/>
            <person name="Vesth T.C."/>
            <person name="Visser J."/>
            <person name="Yu J.-H."/>
            <person name="Zhou M."/>
            <person name="Andersen M.R."/>
            <person name="Archer D.B."/>
            <person name="Baker S.E."/>
            <person name="Benoit I."/>
            <person name="Brakhage A.A."/>
            <person name="Braus G.H."/>
            <person name="Fischer R."/>
            <person name="Frisvad J.C."/>
            <person name="Goldman G.H."/>
            <person name="Houbraken J."/>
            <person name="Oakley B."/>
            <person name="Pocsi I."/>
            <person name="Scazzocchio C."/>
            <person name="Seiboth B."/>
            <person name="vanKuyk P.A."/>
            <person name="Wortman J."/>
            <person name="Dyer P.S."/>
            <person name="Grigoriev I.V."/>
        </authorList>
    </citation>
    <scope>NUCLEOTIDE SEQUENCE [LARGE SCALE GENOMIC DNA]</scope>
    <source>
        <strain evidence="5">CBS 583.65</strain>
    </source>
</reference>
<sequence length="520" mass="59170">MNQRYMSDQFSGSEFFMDYKGCLYYISSYPYSCWLVPLTISPFYRMDPLVIYAITAGSIFTVLLLIRTISLLAGYGYLFSLIMSQHLTLLFVIYRHWFLGPWTRAGVFLHLLYTIINIFLLFFRIKLLTSAGRRAGELALVNLIFPLSTIHLAYLADLLSIKWNTCRKIHQATGWMAIALLSFHIITAVQGQGFTFPLHEQQNLFTMLAAISLGALALHSIPWTWQHLLLQSASSKIYLFITVGTFVLTFLLELITLLYNNGLFAGNSTLRAIMSFSAMESKEGLVVNAVYIRVLLPRRVKVQAGQYINLWMPAVSLYSWMQTHPFMVMSWSKDKQDTVELLVKPCSSFTAGLLYHAPAAAGSLVSFLALFTSPHGVSEKVSNYKSILLLASGSGIAIAIPYLKKMIYGYNTCTSQVRWLHLVWQVESVDKMTPVLSLINNLLKDDIMDNSYILYISIYIHDSIKQNRLPFSRHKRVYIYQEVSGNQVKRLPNTWDQQGRTLVMGEVPNFPCKIRADRPG</sequence>
<evidence type="ECO:0000256" key="1">
    <source>
        <dbReference type="ARBA" id="ARBA00022448"/>
    </source>
</evidence>
<dbReference type="GO" id="GO:0000293">
    <property type="term" value="F:ferric-chelate reductase activity"/>
    <property type="evidence" value="ECO:0007669"/>
    <property type="project" value="TreeGrafter"/>
</dbReference>
<feature type="transmembrane region" description="Helical" evidence="2">
    <location>
        <begin position="237"/>
        <end position="259"/>
    </location>
</feature>
<dbReference type="GeneID" id="63731159"/>
<keyword evidence="2" id="KW-0472">Membrane</keyword>
<evidence type="ECO:0000259" key="3">
    <source>
        <dbReference type="Pfam" id="PF08022"/>
    </source>
</evidence>
<dbReference type="RefSeq" id="XP_040668878.1">
    <property type="nucleotide sequence ID" value="XM_040815648.1"/>
</dbReference>
<dbReference type="EMBL" id="KV878130">
    <property type="protein sequence ID" value="OJJ03116.1"/>
    <property type="molecule type" value="Genomic_DNA"/>
</dbReference>
<keyword evidence="1" id="KW-0813">Transport</keyword>
<dbReference type="Proteomes" id="UP000184073">
    <property type="component" value="Unassembled WGS sequence"/>
</dbReference>
<dbReference type="GO" id="GO:0006826">
    <property type="term" value="P:iron ion transport"/>
    <property type="evidence" value="ECO:0007669"/>
    <property type="project" value="TreeGrafter"/>
</dbReference>
<dbReference type="GO" id="GO:0006879">
    <property type="term" value="P:intracellular iron ion homeostasis"/>
    <property type="evidence" value="ECO:0007669"/>
    <property type="project" value="TreeGrafter"/>
</dbReference>
<feature type="transmembrane region" description="Helical" evidence="2">
    <location>
        <begin position="78"/>
        <end position="99"/>
    </location>
</feature>
<feature type="transmembrane region" description="Helical" evidence="2">
    <location>
        <begin position="174"/>
        <end position="192"/>
    </location>
</feature>
<protein>
    <recommendedName>
        <fullName evidence="3">FAD-binding 8 domain-containing protein</fullName>
    </recommendedName>
</protein>
<name>A0A1L9PNU6_ASPVE</name>
<feature type="transmembrane region" description="Helical" evidence="2">
    <location>
        <begin position="135"/>
        <end position="154"/>
    </location>
</feature>
<evidence type="ECO:0000313" key="4">
    <source>
        <dbReference type="EMBL" id="OJJ03116.1"/>
    </source>
</evidence>
<accession>A0A1L9PNU6</accession>
<proteinExistence type="predicted"/>
<evidence type="ECO:0000256" key="2">
    <source>
        <dbReference type="SAM" id="Phobius"/>
    </source>
</evidence>
<dbReference type="GO" id="GO:0005886">
    <property type="term" value="C:plasma membrane"/>
    <property type="evidence" value="ECO:0007669"/>
    <property type="project" value="TreeGrafter"/>
</dbReference>
<evidence type="ECO:0000313" key="5">
    <source>
        <dbReference type="Proteomes" id="UP000184073"/>
    </source>
</evidence>
<keyword evidence="2" id="KW-1133">Transmembrane helix</keyword>
<organism evidence="4 5">
    <name type="scientific">Aspergillus versicolor CBS 583.65</name>
    <dbReference type="NCBI Taxonomy" id="1036611"/>
    <lineage>
        <taxon>Eukaryota</taxon>
        <taxon>Fungi</taxon>
        <taxon>Dikarya</taxon>
        <taxon>Ascomycota</taxon>
        <taxon>Pezizomycotina</taxon>
        <taxon>Eurotiomycetes</taxon>
        <taxon>Eurotiomycetidae</taxon>
        <taxon>Eurotiales</taxon>
        <taxon>Aspergillaceae</taxon>
        <taxon>Aspergillus</taxon>
        <taxon>Aspergillus subgen. Nidulantes</taxon>
    </lineage>
</organism>
<dbReference type="Gene3D" id="3.40.50.80">
    <property type="entry name" value="Nucleotide-binding domain of ferredoxin-NADP reductase (FNR) module"/>
    <property type="match status" value="1"/>
</dbReference>
<dbReference type="OrthoDB" id="4494341at2759"/>
<dbReference type="InterPro" id="IPR013112">
    <property type="entry name" value="FAD-bd_8"/>
</dbReference>
<feature type="transmembrane region" description="Helical" evidence="2">
    <location>
        <begin position="204"/>
        <end position="225"/>
    </location>
</feature>
<dbReference type="PANTHER" id="PTHR32361:SF26">
    <property type="entry name" value="FAD-BINDING 8 DOMAIN-CONTAINING PROTEIN-RELATED"/>
    <property type="match status" value="1"/>
</dbReference>
<gene>
    <name evidence="4" type="ORF">ASPVEDRAFT_62960</name>
</gene>
<feature type="transmembrane region" description="Helical" evidence="2">
    <location>
        <begin position="21"/>
        <end position="43"/>
    </location>
</feature>
<keyword evidence="2" id="KW-0812">Transmembrane</keyword>
<dbReference type="CDD" id="cd06186">
    <property type="entry name" value="NOX_Duox_like_FAD_NADP"/>
    <property type="match status" value="1"/>
</dbReference>
<dbReference type="AlphaFoldDB" id="A0A1L9PNU6"/>
<keyword evidence="5" id="KW-1185">Reference proteome</keyword>
<feature type="transmembrane region" description="Helical" evidence="2">
    <location>
        <begin position="384"/>
        <end position="403"/>
    </location>
</feature>
<dbReference type="InterPro" id="IPR051410">
    <property type="entry name" value="Ferric/Cupric_Reductase"/>
</dbReference>
<feature type="transmembrane region" description="Helical" evidence="2">
    <location>
        <begin position="353"/>
        <end position="372"/>
    </location>
</feature>
<dbReference type="Pfam" id="PF08022">
    <property type="entry name" value="FAD_binding_8"/>
    <property type="match status" value="1"/>
</dbReference>
<feature type="domain" description="FAD-binding 8" evidence="3">
    <location>
        <begin position="288"/>
        <end position="354"/>
    </location>
</feature>
<dbReference type="VEuPathDB" id="FungiDB:ASPVEDRAFT_62960"/>
<dbReference type="PANTHER" id="PTHR32361">
    <property type="entry name" value="FERRIC/CUPRIC REDUCTASE TRANSMEMBRANE COMPONENT"/>
    <property type="match status" value="1"/>
</dbReference>
<feature type="transmembrane region" description="Helical" evidence="2">
    <location>
        <begin position="105"/>
        <end position="123"/>
    </location>
</feature>